<dbReference type="EMBL" id="VSRR010133479">
    <property type="protein sequence ID" value="MPD02870.1"/>
    <property type="molecule type" value="Genomic_DNA"/>
</dbReference>
<gene>
    <name evidence="1" type="ORF">E2C01_098476</name>
</gene>
<comment type="caution">
    <text evidence="1">The sequence shown here is derived from an EMBL/GenBank/DDBJ whole genome shotgun (WGS) entry which is preliminary data.</text>
</comment>
<name>A0A5B7K733_PORTR</name>
<sequence length="69" mass="7513">MRSILVVEGLKDGRTSQPARQALSPPSWLSAAVFACRVRAVAWRPRSRPSVCPRVSIFLAAGEHTKLGL</sequence>
<proteinExistence type="predicted"/>
<evidence type="ECO:0000313" key="2">
    <source>
        <dbReference type="Proteomes" id="UP000324222"/>
    </source>
</evidence>
<accession>A0A5B7K733</accession>
<keyword evidence="2" id="KW-1185">Reference proteome</keyword>
<organism evidence="1 2">
    <name type="scientific">Portunus trituberculatus</name>
    <name type="common">Swimming crab</name>
    <name type="synonym">Neptunus trituberculatus</name>
    <dbReference type="NCBI Taxonomy" id="210409"/>
    <lineage>
        <taxon>Eukaryota</taxon>
        <taxon>Metazoa</taxon>
        <taxon>Ecdysozoa</taxon>
        <taxon>Arthropoda</taxon>
        <taxon>Crustacea</taxon>
        <taxon>Multicrustacea</taxon>
        <taxon>Malacostraca</taxon>
        <taxon>Eumalacostraca</taxon>
        <taxon>Eucarida</taxon>
        <taxon>Decapoda</taxon>
        <taxon>Pleocyemata</taxon>
        <taxon>Brachyura</taxon>
        <taxon>Eubrachyura</taxon>
        <taxon>Portunoidea</taxon>
        <taxon>Portunidae</taxon>
        <taxon>Portuninae</taxon>
        <taxon>Portunus</taxon>
    </lineage>
</organism>
<reference evidence="1 2" key="1">
    <citation type="submission" date="2019-05" db="EMBL/GenBank/DDBJ databases">
        <title>Another draft genome of Portunus trituberculatus and its Hox gene families provides insights of decapod evolution.</title>
        <authorList>
            <person name="Jeong J.-H."/>
            <person name="Song I."/>
            <person name="Kim S."/>
            <person name="Choi T."/>
            <person name="Kim D."/>
            <person name="Ryu S."/>
            <person name="Kim W."/>
        </authorList>
    </citation>
    <scope>NUCLEOTIDE SEQUENCE [LARGE SCALE GENOMIC DNA]</scope>
    <source>
        <tissue evidence="1">Muscle</tissue>
    </source>
</reference>
<dbReference type="AlphaFoldDB" id="A0A5B7K733"/>
<dbReference type="Proteomes" id="UP000324222">
    <property type="component" value="Unassembled WGS sequence"/>
</dbReference>
<protein>
    <submittedName>
        <fullName evidence="1">Uncharacterized protein</fullName>
    </submittedName>
</protein>
<evidence type="ECO:0000313" key="1">
    <source>
        <dbReference type="EMBL" id="MPD02870.1"/>
    </source>
</evidence>